<proteinExistence type="predicted"/>
<keyword evidence="2" id="KW-0677">Repeat</keyword>
<reference evidence="3" key="2">
    <citation type="submission" date="2025-09" db="UniProtKB">
        <authorList>
            <consortium name="Ensembl"/>
        </authorList>
    </citation>
    <scope>IDENTIFICATION</scope>
</reference>
<dbReference type="Pfam" id="PF13516">
    <property type="entry name" value="LRR_6"/>
    <property type="match status" value="6"/>
</dbReference>
<organism evidence="3 4">
    <name type="scientific">Sinocyclocheilus grahami</name>
    <name type="common">Dianchi golden-line fish</name>
    <name type="synonym">Barbus grahami</name>
    <dbReference type="NCBI Taxonomy" id="75366"/>
    <lineage>
        <taxon>Eukaryota</taxon>
        <taxon>Metazoa</taxon>
        <taxon>Chordata</taxon>
        <taxon>Craniata</taxon>
        <taxon>Vertebrata</taxon>
        <taxon>Euteleostomi</taxon>
        <taxon>Actinopterygii</taxon>
        <taxon>Neopterygii</taxon>
        <taxon>Teleostei</taxon>
        <taxon>Ostariophysi</taxon>
        <taxon>Cypriniformes</taxon>
        <taxon>Cyprinidae</taxon>
        <taxon>Cyprininae</taxon>
        <taxon>Sinocyclocheilus</taxon>
    </lineage>
</organism>
<name>A0A672KKM4_SINGR</name>
<evidence type="ECO:0000256" key="1">
    <source>
        <dbReference type="ARBA" id="ARBA00022614"/>
    </source>
</evidence>
<dbReference type="InterPro" id="IPR051261">
    <property type="entry name" value="NLR"/>
</dbReference>
<dbReference type="Proteomes" id="UP000472262">
    <property type="component" value="Unassembled WGS sequence"/>
</dbReference>
<evidence type="ECO:0000313" key="3">
    <source>
        <dbReference type="Ensembl" id="ENSSGRP00000010633.1"/>
    </source>
</evidence>
<dbReference type="Ensembl" id="ENSSGRT00000011548.1">
    <property type="protein sequence ID" value="ENSSGRP00000010633.1"/>
    <property type="gene ID" value="ENSSGRG00000007017.1"/>
</dbReference>
<dbReference type="SMART" id="SM00368">
    <property type="entry name" value="LRR_RI"/>
    <property type="match status" value="6"/>
</dbReference>
<sequence length="205" mass="22327">MCYCFLCRLVSCDITDNGCVALVSALRSNPTHFRNLDLSGNKLGNLGIKLLSDALENPYCKLETLKLVNCGVTDEGCAALASALTSNPSHLRELDLSGNKVEDSGVQMLSGGNPHCKLEMLGYLSTVFLIKYILVNELYYCLCYCFPCRLHDCDVTDEGCAALASALRSNPSYLKELDLSDNKLGDLGVKLLSIGLEDCKLEILK</sequence>
<dbReference type="Gene3D" id="3.80.10.10">
    <property type="entry name" value="Ribonuclease Inhibitor"/>
    <property type="match status" value="2"/>
</dbReference>
<accession>A0A672KKM4</accession>
<protein>
    <submittedName>
        <fullName evidence="3">Uncharacterized protein</fullName>
    </submittedName>
</protein>
<dbReference type="AlphaFoldDB" id="A0A672KKM4"/>
<keyword evidence="1" id="KW-0433">Leucine-rich repeat</keyword>
<dbReference type="PANTHER" id="PTHR24106">
    <property type="entry name" value="NACHT, LRR AND CARD DOMAINS-CONTAINING"/>
    <property type="match status" value="1"/>
</dbReference>
<dbReference type="SUPFAM" id="SSF52047">
    <property type="entry name" value="RNI-like"/>
    <property type="match status" value="1"/>
</dbReference>
<reference evidence="3" key="1">
    <citation type="submission" date="2025-08" db="UniProtKB">
        <authorList>
            <consortium name="Ensembl"/>
        </authorList>
    </citation>
    <scope>IDENTIFICATION</scope>
</reference>
<keyword evidence="4" id="KW-1185">Reference proteome</keyword>
<dbReference type="InterPro" id="IPR032675">
    <property type="entry name" value="LRR_dom_sf"/>
</dbReference>
<evidence type="ECO:0000313" key="4">
    <source>
        <dbReference type="Proteomes" id="UP000472262"/>
    </source>
</evidence>
<evidence type="ECO:0000256" key="2">
    <source>
        <dbReference type="ARBA" id="ARBA00022737"/>
    </source>
</evidence>
<dbReference type="InterPro" id="IPR001611">
    <property type="entry name" value="Leu-rich_rpt"/>
</dbReference>